<protein>
    <submittedName>
        <fullName evidence="1">Uncharacterized protein</fullName>
    </submittedName>
</protein>
<dbReference type="EMBL" id="VIGI01000006">
    <property type="protein sequence ID" value="KAB8298632.1"/>
    <property type="molecule type" value="Genomic_DNA"/>
</dbReference>
<comment type="caution">
    <text evidence="1">The sequence shown here is derived from an EMBL/GenBank/DDBJ whole genome shotgun (WGS) entry which is preliminary data.</text>
</comment>
<organism evidence="1 2">
    <name type="scientific">Monilinia laxa</name>
    <name type="common">Brown rot fungus</name>
    <name type="synonym">Sclerotinia laxa</name>
    <dbReference type="NCBI Taxonomy" id="61186"/>
    <lineage>
        <taxon>Eukaryota</taxon>
        <taxon>Fungi</taxon>
        <taxon>Dikarya</taxon>
        <taxon>Ascomycota</taxon>
        <taxon>Pezizomycotina</taxon>
        <taxon>Leotiomycetes</taxon>
        <taxon>Helotiales</taxon>
        <taxon>Sclerotiniaceae</taxon>
        <taxon>Monilinia</taxon>
    </lineage>
</organism>
<reference evidence="1 2" key="1">
    <citation type="submission" date="2019-06" db="EMBL/GenBank/DDBJ databases">
        <title>Genome Sequence of the Brown Rot Fungal Pathogen Monilinia laxa.</title>
        <authorList>
            <person name="De Miccolis Angelini R.M."/>
            <person name="Landi L."/>
            <person name="Abate D."/>
            <person name="Pollastro S."/>
            <person name="Romanazzi G."/>
            <person name="Faretra F."/>
        </authorList>
    </citation>
    <scope>NUCLEOTIDE SEQUENCE [LARGE SCALE GENOMIC DNA]</scope>
    <source>
        <strain evidence="1 2">Mlax316</strain>
    </source>
</reference>
<dbReference type="OrthoDB" id="3552766at2759"/>
<dbReference type="AlphaFoldDB" id="A0A5N6K751"/>
<keyword evidence="2" id="KW-1185">Reference proteome</keyword>
<sequence length="91" mass="10154">MFTHPQPLSMILHKAGFATLKDFMQAAGLRIYENEHILRAWDMLEGMRGDYEFEEHDEAAVAVVEKSVEAWKSGGVAAGTDSDITKGEIKK</sequence>
<dbReference type="Proteomes" id="UP000326757">
    <property type="component" value="Unassembled WGS sequence"/>
</dbReference>
<evidence type="ECO:0000313" key="1">
    <source>
        <dbReference type="EMBL" id="KAB8298632.1"/>
    </source>
</evidence>
<evidence type="ECO:0000313" key="2">
    <source>
        <dbReference type="Proteomes" id="UP000326757"/>
    </source>
</evidence>
<name>A0A5N6K751_MONLA</name>
<gene>
    <name evidence="1" type="ORF">EYC80_000811</name>
</gene>
<accession>A0A5N6K751</accession>
<proteinExistence type="predicted"/>